<dbReference type="InterPro" id="IPR011990">
    <property type="entry name" value="TPR-like_helical_dom_sf"/>
</dbReference>
<dbReference type="PROSITE" id="PS00636">
    <property type="entry name" value="DNAJ_1"/>
    <property type="match status" value="1"/>
</dbReference>
<feature type="region of interest" description="Disordered" evidence="1">
    <location>
        <begin position="114"/>
        <end position="148"/>
    </location>
</feature>
<dbReference type="InterPro" id="IPR018253">
    <property type="entry name" value="DnaJ_domain_CS"/>
</dbReference>
<reference evidence="3" key="1">
    <citation type="submission" date="2020-03" db="EMBL/GenBank/DDBJ databases">
        <title>A high-quality chromosome-level genome assembly of a woody plant with both climbing and erect habits, Rhamnella rubrinervis.</title>
        <authorList>
            <person name="Lu Z."/>
            <person name="Yang Y."/>
            <person name="Zhu X."/>
            <person name="Sun Y."/>
        </authorList>
    </citation>
    <scope>NUCLEOTIDE SEQUENCE</scope>
    <source>
        <strain evidence="3">BYM</strain>
        <tissue evidence="3">Leaf</tissue>
    </source>
</reference>
<feature type="domain" description="J" evidence="2">
    <location>
        <begin position="1335"/>
        <end position="1421"/>
    </location>
</feature>
<dbReference type="EMBL" id="VOIH02000007">
    <property type="protein sequence ID" value="KAF3442000.1"/>
    <property type="molecule type" value="Genomic_DNA"/>
</dbReference>
<dbReference type="CDD" id="cd06257">
    <property type="entry name" value="DnaJ"/>
    <property type="match status" value="1"/>
</dbReference>
<dbReference type="PRINTS" id="PR00625">
    <property type="entry name" value="JDOMAIN"/>
</dbReference>
<dbReference type="PANTHER" id="PTHR45181:SF8">
    <property type="entry name" value="HEAT SHOCK PROTEIN DNAJ WITH TETRATRICOPEPTIDE REPEAT-CONTAINING PROTEIN"/>
    <property type="match status" value="1"/>
</dbReference>
<feature type="compositionally biased region" description="Basic residues" evidence="1">
    <location>
        <begin position="66"/>
        <end position="75"/>
    </location>
</feature>
<dbReference type="InterPro" id="IPR019734">
    <property type="entry name" value="TPR_rpt"/>
</dbReference>
<sequence length="1482" mass="160288">MSPPAVDVRSPISSPHSKVSSASSPPHTHPTSPFNFAAFPSTSADAPQYGPDPAFQRSGSVASGRSRPRLVKVRKQLSSQNGRFKTSSSEIEPGFNPFSSLSNGTSATNGDNGNVGFVFGANQSGSSENLDNGERQSGESAVKLSSNENGVCNIGNGTEPSKIGNIGFVFGNRENLCGEKGQSATNAKEMVSDDKERVTEPKCGNFYDMGSVFCPNWSGLASNSNAKETEYGDFLKKSGCDDSGKTKFETFEESGKHCSGAFVFGSNQIDLASNLNSENGESTESVKKPERGGTFKMKTYTVDSHSSDSKYTSNLQSGQFRGDFWQSGCYGATNVEIGNEAEFKKYNDSCSVFGASWFNSASNLGAERRDSGENLGKPASNVRRKMKVGSKREFHKVKAIAVKTNTNGGCSLDGDNDVGVFIFGSSSKTASSLSGCTAAKCEDETKLNNKSSSNCSCTTKIQINNFHADVSGKCIYTSDSCDNISTVSSATSVDKLLDETKKLNIDDPVNVEGGEETKTSFFNARTDEKVSSCCNGSSETTPSYQSSEGAFHVETTAGGNSEKIDQSHVVFGSGDNAANASGFPVSEPFTFRTGLGENVGVGVGLCPKFGGIDDTQPNVASTPPTFKSIGLEFQPSISKAAFVGVKDKDKQFTWSQDGLGMPSVDFRTSVCDPASLKENVFPESVVKNRSIKGKRLRKSKGNLKKSLGKQWPNRDQVPKESSSKENPDSPGCYSPMDFSPYQEANVSGQDLWRTSNHSFHEDRNCPPYASDATIPPGLKSEDLTTAKMEQVCSSNGAGVASADAGVDFNSAREKQEKSSRSRFHFTSGLEEEKGKSFTFLATSNVQGSISEKTRRYKRRSRVKVGHASFVITPSPNSKFGPSSVQSSPLSCTYSVSEAADKSEAGGQCKQECNSSASGTYENCEKWRLRGNEAYKDRDFSKAEDFYTQGIISVPSNERSGCCLEPLVLCYSNRAVARTCLGKMREAIGDCMMATALDPSFLKAQMRAANCHLVLGEVKDAMKYFSKCMESGGGVCLDRRIIIDAADGLQKAQKVAEWTNISAKLLEQKNPGAATSAIESISKGLSISLYSETLLEMKAEALYMLRRHEEAIQVCEQSLCFAEKNFISGNESCSLVKLWRWCLISRSYFHLGRLEAALSLLDKLTLVGSIKDKCENKNLESSVSLAVTIAELLRHKNAGNEAFKSGKYAEAVEYYTVALSNNVESRPFAAICFCNRAAAHQALGQIADAIADCSLAIALNGNYSKAVSRRATLHEMIRDYAQAATDLQRLISILENKSDDKTCTPGRSTGSVKELRKARSHLPVMEEAAKKGICLDLYLILGSKPSDTASDIKKAYRKAALKHHPDKAGQFLARSDSGDEGQLWKEISQEVNKDADKLFKMIGEAYAVLSDPDKRSQYDIEEEMRKAAKGSNGNCTPSEATDFHRRSDFPRPGVSQGVRLEFELSLVEHENGIQFNSVADHLV</sequence>
<organism evidence="3 4">
    <name type="scientific">Rhamnella rubrinervis</name>
    <dbReference type="NCBI Taxonomy" id="2594499"/>
    <lineage>
        <taxon>Eukaryota</taxon>
        <taxon>Viridiplantae</taxon>
        <taxon>Streptophyta</taxon>
        <taxon>Embryophyta</taxon>
        <taxon>Tracheophyta</taxon>
        <taxon>Spermatophyta</taxon>
        <taxon>Magnoliopsida</taxon>
        <taxon>eudicotyledons</taxon>
        <taxon>Gunneridae</taxon>
        <taxon>Pentapetalae</taxon>
        <taxon>rosids</taxon>
        <taxon>fabids</taxon>
        <taxon>Rosales</taxon>
        <taxon>Rhamnaceae</taxon>
        <taxon>rhamnoid group</taxon>
        <taxon>Rhamneae</taxon>
        <taxon>Rhamnella</taxon>
    </lineage>
</organism>
<dbReference type="SMART" id="SM00028">
    <property type="entry name" value="TPR"/>
    <property type="match status" value="7"/>
</dbReference>
<dbReference type="PANTHER" id="PTHR45181">
    <property type="entry name" value="HEAT SHOCK PROTEIN DNAJ WITH TETRATRICOPEPTIDE REPEAT-CONTAINING PROTEIN"/>
    <property type="match status" value="1"/>
</dbReference>
<dbReference type="PROSITE" id="PS50076">
    <property type="entry name" value="DNAJ_2"/>
    <property type="match status" value="1"/>
</dbReference>
<feature type="region of interest" description="Disordered" evidence="1">
    <location>
        <begin position="692"/>
        <end position="740"/>
    </location>
</feature>
<name>A0A8K0GYE7_9ROSA</name>
<dbReference type="InterPro" id="IPR001623">
    <property type="entry name" value="DnaJ_domain"/>
</dbReference>
<dbReference type="Pfam" id="PF00226">
    <property type="entry name" value="DnaJ"/>
    <property type="match status" value="1"/>
</dbReference>
<proteinExistence type="predicted"/>
<gene>
    <name evidence="3" type="ORF">FNV43_RR15916</name>
</gene>
<dbReference type="SUPFAM" id="SSF46565">
    <property type="entry name" value="Chaperone J-domain"/>
    <property type="match status" value="1"/>
</dbReference>
<dbReference type="Proteomes" id="UP000796880">
    <property type="component" value="Unassembled WGS sequence"/>
</dbReference>
<feature type="compositionally biased region" description="Basic and acidic residues" evidence="1">
    <location>
        <begin position="716"/>
        <end position="727"/>
    </location>
</feature>
<dbReference type="InterPro" id="IPR036869">
    <property type="entry name" value="J_dom_sf"/>
</dbReference>
<dbReference type="Gene3D" id="1.10.287.110">
    <property type="entry name" value="DnaJ domain"/>
    <property type="match status" value="1"/>
</dbReference>
<evidence type="ECO:0000313" key="4">
    <source>
        <dbReference type="Proteomes" id="UP000796880"/>
    </source>
</evidence>
<accession>A0A8K0GYE7</accession>
<keyword evidence="4" id="KW-1185">Reference proteome</keyword>
<dbReference type="OrthoDB" id="10250354at2759"/>
<feature type="compositionally biased region" description="Low complexity" evidence="1">
    <location>
        <begin position="10"/>
        <end position="33"/>
    </location>
</feature>
<feature type="region of interest" description="Disordered" evidence="1">
    <location>
        <begin position="1426"/>
        <end position="1449"/>
    </location>
</feature>
<dbReference type="Gene3D" id="1.25.40.10">
    <property type="entry name" value="Tetratricopeptide repeat domain"/>
    <property type="match status" value="3"/>
</dbReference>
<evidence type="ECO:0000256" key="1">
    <source>
        <dbReference type="SAM" id="MobiDB-lite"/>
    </source>
</evidence>
<protein>
    <recommendedName>
        <fullName evidence="2">J domain-containing protein</fullName>
    </recommendedName>
</protein>
<feature type="region of interest" description="Disordered" evidence="1">
    <location>
        <begin position="1"/>
        <end position="97"/>
    </location>
</feature>
<dbReference type="SUPFAM" id="SSF48452">
    <property type="entry name" value="TPR-like"/>
    <property type="match status" value="2"/>
</dbReference>
<dbReference type="Pfam" id="PF13432">
    <property type="entry name" value="TPR_16"/>
    <property type="match status" value="1"/>
</dbReference>
<comment type="caution">
    <text evidence="3">The sequence shown here is derived from an EMBL/GenBank/DDBJ whole genome shotgun (WGS) entry which is preliminary data.</text>
</comment>
<evidence type="ECO:0000313" key="3">
    <source>
        <dbReference type="EMBL" id="KAF3442000.1"/>
    </source>
</evidence>
<evidence type="ECO:0000259" key="2">
    <source>
        <dbReference type="PROSITE" id="PS50076"/>
    </source>
</evidence>
<feature type="compositionally biased region" description="Basic residues" evidence="1">
    <location>
        <begin position="692"/>
        <end position="707"/>
    </location>
</feature>
<dbReference type="SMART" id="SM00271">
    <property type="entry name" value="DnaJ"/>
    <property type="match status" value="1"/>
</dbReference>
<feature type="compositionally biased region" description="Polar residues" evidence="1">
    <location>
        <begin position="76"/>
        <end position="90"/>
    </location>
</feature>